<dbReference type="EC" id="3.2.1.35" evidence="17"/>
<dbReference type="InterPro" id="IPR013785">
    <property type="entry name" value="Aldolase_TIM"/>
</dbReference>
<evidence type="ECO:0000256" key="2">
    <source>
        <dbReference type="ARBA" id="ARBA00004609"/>
    </source>
</evidence>
<keyword evidence="8 17" id="KW-0378">Hydrolase</keyword>
<keyword evidence="10" id="KW-1015">Disulfide bond</keyword>
<evidence type="ECO:0000256" key="8">
    <source>
        <dbReference type="ARBA" id="ARBA00022801"/>
    </source>
</evidence>
<evidence type="ECO:0000313" key="19">
    <source>
        <dbReference type="Proteomes" id="UP001279410"/>
    </source>
</evidence>
<evidence type="ECO:0000256" key="15">
    <source>
        <dbReference type="ARBA" id="ARBA00093332"/>
    </source>
</evidence>
<keyword evidence="12" id="KW-0325">Glycoprotein</keyword>
<comment type="function">
    <text evidence="15">Catalyzes hyaluronan degradation into small fragments that are endocytosed and degraded in lysosomes by HYAL1 and exoglycosidases. Essential for the breakdown of extracellular matrix hyaluronan.</text>
</comment>
<evidence type="ECO:0000256" key="11">
    <source>
        <dbReference type="ARBA" id="ARBA00023170"/>
    </source>
</evidence>
<dbReference type="AlphaFoldDB" id="A0AAD3RD26"/>
<dbReference type="PANTHER" id="PTHR11769">
    <property type="entry name" value="HYALURONIDASE"/>
    <property type="match status" value="1"/>
</dbReference>
<dbReference type="Gene3D" id="3.20.20.70">
    <property type="entry name" value="Aldolase class I"/>
    <property type="match status" value="1"/>
</dbReference>
<keyword evidence="5" id="KW-0245">EGF-like domain</keyword>
<evidence type="ECO:0000256" key="9">
    <source>
        <dbReference type="ARBA" id="ARBA00023136"/>
    </source>
</evidence>
<evidence type="ECO:0000256" key="12">
    <source>
        <dbReference type="ARBA" id="ARBA00023180"/>
    </source>
</evidence>
<comment type="caution">
    <text evidence="18">The sequence shown here is derived from an EMBL/GenBank/DDBJ whole genome shotgun (WGS) entry which is preliminary data.</text>
</comment>
<evidence type="ECO:0000256" key="4">
    <source>
        <dbReference type="ARBA" id="ARBA00022475"/>
    </source>
</evidence>
<keyword evidence="7" id="KW-0732">Signal</keyword>
<evidence type="ECO:0000256" key="13">
    <source>
        <dbReference type="ARBA" id="ARBA00023288"/>
    </source>
</evidence>
<dbReference type="PANTHER" id="PTHR11769:SF6">
    <property type="entry name" value="HYALURONIDASE-2"/>
    <property type="match status" value="1"/>
</dbReference>
<accession>A0AAD3RD26</accession>
<reference evidence="18" key="1">
    <citation type="submission" date="2022-08" db="EMBL/GenBank/DDBJ databases">
        <title>Genome sequencing of akame (Lates japonicus).</title>
        <authorList>
            <person name="Hashiguchi Y."/>
            <person name="Takahashi H."/>
        </authorList>
    </citation>
    <scope>NUCLEOTIDE SEQUENCE</scope>
    <source>
        <strain evidence="18">Kochi</strain>
    </source>
</reference>
<dbReference type="InterPro" id="IPR018155">
    <property type="entry name" value="Hyaluronidase"/>
</dbReference>
<dbReference type="GO" id="GO:0005886">
    <property type="term" value="C:plasma membrane"/>
    <property type="evidence" value="ECO:0007669"/>
    <property type="project" value="UniProtKB-SubCell"/>
</dbReference>
<evidence type="ECO:0000256" key="7">
    <source>
        <dbReference type="ARBA" id="ARBA00022729"/>
    </source>
</evidence>
<comment type="subcellular location">
    <subcellularLocation>
        <location evidence="2">Cell membrane</location>
        <topology evidence="2">Lipid-anchor</topology>
        <topology evidence="2">GPI-anchor</topology>
    </subcellularLocation>
</comment>
<name>A0AAD3RD26_LATJO</name>
<keyword evidence="11" id="KW-0675">Receptor</keyword>
<sequence length="120" mass="13488">MTHGVVFSWTSSTVAASDKAPSNKNLTIFYKDLWVYPYFESDKAQRTRCLACGQSGKKSPSRFEMSARKFMLETLRQAKNLRAQPAVGFYLFPGCYNHIYSHLENYSGSCPGVEVARNSG</sequence>
<dbReference type="GO" id="GO:0030214">
    <property type="term" value="P:hyaluronan catabolic process"/>
    <property type="evidence" value="ECO:0007669"/>
    <property type="project" value="TreeGrafter"/>
</dbReference>
<dbReference type="GO" id="GO:0033906">
    <property type="term" value="F:hyaluronoglucuronidase activity"/>
    <property type="evidence" value="ECO:0007669"/>
    <property type="project" value="TreeGrafter"/>
</dbReference>
<dbReference type="Pfam" id="PF01630">
    <property type="entry name" value="Glyco_hydro_56"/>
    <property type="match status" value="1"/>
</dbReference>
<keyword evidence="13" id="KW-0449">Lipoprotein</keyword>
<evidence type="ECO:0000313" key="18">
    <source>
        <dbReference type="EMBL" id="GLD64217.1"/>
    </source>
</evidence>
<gene>
    <name evidence="18" type="ORF">AKAME5_001577300</name>
</gene>
<proteinExistence type="inferred from homology"/>
<dbReference type="GO" id="GO:0098552">
    <property type="term" value="C:side of membrane"/>
    <property type="evidence" value="ECO:0007669"/>
    <property type="project" value="UniProtKB-KW"/>
</dbReference>
<comment type="catalytic activity">
    <reaction evidence="1 17">
        <text>Random hydrolysis of (1-&gt;4)-linkages between N-acetyl-beta-D-glucosamine and D-glucuronate residues in hyaluronate.</text>
        <dbReference type="EC" id="3.2.1.35"/>
    </reaction>
</comment>
<protein>
    <recommendedName>
        <fullName evidence="17">Hyaluronidase</fullName>
        <ecNumber evidence="17">3.2.1.35</ecNumber>
    </recommendedName>
</protein>
<evidence type="ECO:0000256" key="1">
    <source>
        <dbReference type="ARBA" id="ARBA00000251"/>
    </source>
</evidence>
<dbReference type="GO" id="GO:0031410">
    <property type="term" value="C:cytoplasmic vesicle"/>
    <property type="evidence" value="ECO:0007669"/>
    <property type="project" value="TreeGrafter"/>
</dbReference>
<dbReference type="GO" id="GO:0004415">
    <property type="term" value="F:hyalurononglucosaminidase activity"/>
    <property type="evidence" value="ECO:0007669"/>
    <property type="project" value="UniProtKB-UniRule"/>
</dbReference>
<evidence type="ECO:0000256" key="6">
    <source>
        <dbReference type="ARBA" id="ARBA00022622"/>
    </source>
</evidence>
<evidence type="ECO:0000256" key="14">
    <source>
        <dbReference type="ARBA" id="ARBA00023295"/>
    </source>
</evidence>
<keyword evidence="9" id="KW-0472">Membrane</keyword>
<dbReference type="SUPFAM" id="SSF51445">
    <property type="entry name" value="(Trans)glycosidases"/>
    <property type="match status" value="1"/>
</dbReference>
<evidence type="ECO:0000256" key="5">
    <source>
        <dbReference type="ARBA" id="ARBA00022536"/>
    </source>
</evidence>
<evidence type="ECO:0000256" key="10">
    <source>
        <dbReference type="ARBA" id="ARBA00023157"/>
    </source>
</evidence>
<evidence type="ECO:0000256" key="16">
    <source>
        <dbReference type="ARBA" id="ARBA00093545"/>
    </source>
</evidence>
<organism evidence="18 19">
    <name type="scientific">Lates japonicus</name>
    <name type="common">Japanese lates</name>
    <dbReference type="NCBI Taxonomy" id="270547"/>
    <lineage>
        <taxon>Eukaryota</taxon>
        <taxon>Metazoa</taxon>
        <taxon>Chordata</taxon>
        <taxon>Craniata</taxon>
        <taxon>Vertebrata</taxon>
        <taxon>Euteleostomi</taxon>
        <taxon>Actinopterygii</taxon>
        <taxon>Neopterygii</taxon>
        <taxon>Teleostei</taxon>
        <taxon>Neoteleostei</taxon>
        <taxon>Acanthomorphata</taxon>
        <taxon>Carangaria</taxon>
        <taxon>Carangaria incertae sedis</taxon>
        <taxon>Centropomidae</taxon>
        <taxon>Lates</taxon>
    </lineage>
</organism>
<dbReference type="Proteomes" id="UP001279410">
    <property type="component" value="Unassembled WGS sequence"/>
</dbReference>
<dbReference type="EMBL" id="BRZM01000067">
    <property type="protein sequence ID" value="GLD64217.1"/>
    <property type="molecule type" value="Genomic_DNA"/>
</dbReference>
<comment type="similarity">
    <text evidence="3 17">Belongs to the glycosyl hydrolase 56 family.</text>
</comment>
<keyword evidence="4" id="KW-1003">Cell membrane</keyword>
<dbReference type="InterPro" id="IPR017853">
    <property type="entry name" value="GH"/>
</dbReference>
<keyword evidence="14 17" id="KW-0326">Glycosidase</keyword>
<evidence type="ECO:0000256" key="3">
    <source>
        <dbReference type="ARBA" id="ARBA00008871"/>
    </source>
</evidence>
<comment type="subunit">
    <text evidence="16">Interacts with MST1R.</text>
</comment>
<keyword evidence="19" id="KW-1185">Reference proteome</keyword>
<dbReference type="GO" id="GO:0005975">
    <property type="term" value="P:carbohydrate metabolic process"/>
    <property type="evidence" value="ECO:0007669"/>
    <property type="project" value="InterPro"/>
</dbReference>
<keyword evidence="6" id="KW-0336">GPI-anchor</keyword>
<evidence type="ECO:0000256" key="17">
    <source>
        <dbReference type="RuleBase" id="RU610713"/>
    </source>
</evidence>